<evidence type="ECO:0000313" key="1">
    <source>
        <dbReference type="EMBL" id="TGY66970.1"/>
    </source>
</evidence>
<keyword evidence="2" id="KW-1185">Reference proteome</keyword>
<comment type="caution">
    <text evidence="1">The sequence shown here is derived from an EMBL/GenBank/DDBJ whole genome shotgun (WGS) entry which is preliminary data.</text>
</comment>
<dbReference type="Proteomes" id="UP000308836">
    <property type="component" value="Unassembled WGS sequence"/>
</dbReference>
<sequence>MPDIDEKRLVDLFETLVNVPSVVAYYPEIDKKLEKIFARMGYDVTYDHKHTLYVKVPGADHSKTICFGAHLDTIGMIVRHVEPNGWIEVRTLGGVNFHSLEGENVYIHTRSGKTYTGMVIHKSHSVHVFDDAREAPRDIETMRILLDEDVQSAQDVYDLGIDHGDLISVDPKCVVTPAGFIKSRHIDDKACVAALIEAMRLLKEEGITPAYNTWFAFPIYEEIGHGGAYVPDVVDEYIALDIGLIGPHYHGTEKSVCIGAADNFSPYDWELTTRLYDLAKAYGINACLDVYYRFGSDATSALRAGHDLKAAVYGMGCMNSHGYERTHIDAIKGTCALTLAYLMNEA</sequence>
<proteinExistence type="predicted"/>
<evidence type="ECO:0000313" key="2">
    <source>
        <dbReference type="Proteomes" id="UP000308836"/>
    </source>
</evidence>
<protein>
    <submittedName>
        <fullName evidence="1">M20/M25/M40 family metallo-hydrolase</fullName>
    </submittedName>
</protein>
<organism evidence="1 2">
    <name type="scientific">Dubosiella muris</name>
    <dbReference type="NCBI Taxonomy" id="3038133"/>
    <lineage>
        <taxon>Bacteria</taxon>
        <taxon>Bacillati</taxon>
        <taxon>Bacillota</taxon>
        <taxon>Erysipelotrichia</taxon>
        <taxon>Erysipelotrichales</taxon>
        <taxon>Erysipelotrichaceae</taxon>
        <taxon>Dubosiella</taxon>
    </lineage>
</organism>
<dbReference type="EMBL" id="SRYG01000003">
    <property type="protein sequence ID" value="TGY66970.1"/>
    <property type="molecule type" value="Genomic_DNA"/>
</dbReference>
<name>A0AC61R9K5_9FIRM</name>
<gene>
    <name evidence="1" type="ORF">E5336_02405</name>
</gene>
<reference evidence="1" key="1">
    <citation type="submission" date="2019-04" db="EMBL/GenBank/DDBJ databases">
        <title>Microbes associate with the intestines of laboratory mice.</title>
        <authorList>
            <person name="Navarre W."/>
            <person name="Wong E."/>
            <person name="Huang K."/>
            <person name="Tropini C."/>
            <person name="Ng K."/>
            <person name="Yu B."/>
        </authorList>
    </citation>
    <scope>NUCLEOTIDE SEQUENCE</scope>
    <source>
        <strain evidence="1">NM09_H32</strain>
    </source>
</reference>
<accession>A0AC61R9K5</accession>